<dbReference type="InterPro" id="IPR017871">
    <property type="entry name" value="ABC_transporter-like_CS"/>
</dbReference>
<keyword evidence="1" id="KW-0813">Transport</keyword>
<name>A0ABU1G5R2_9GAMM</name>
<protein>
    <submittedName>
        <fullName evidence="6">ABC transporter ATP-binding protein</fullName>
    </submittedName>
</protein>
<dbReference type="InterPro" id="IPR003439">
    <property type="entry name" value="ABC_transporter-like_ATP-bd"/>
</dbReference>
<dbReference type="Gene3D" id="3.40.50.300">
    <property type="entry name" value="P-loop containing nucleotide triphosphate hydrolases"/>
    <property type="match status" value="1"/>
</dbReference>
<accession>A0ABU1G5R2</accession>
<feature type="domain" description="ABC transporter" evidence="5">
    <location>
        <begin position="45"/>
        <end position="275"/>
    </location>
</feature>
<sequence length="387" mass="43156">MTPTMTTGALPGAPVSMPFTRDDVPERDGLIRGLRRDRQAARGYLRLEGLAKRFGTTRVFEGIDAEIARGEFVTLLGPSGCGKSTLLRALAGLTPLDRGRLVVDGRDITALPPQRRGIGMVFQHYALFPNLRVEDNVAFGLRMQRVPREERQRRVEEALRLVELADQARKYPHQLSGGQRQRVALARALVVEPHILLMDEPLSALDARIRRHLRDQLRDIQQSLGLTTLFVTHDQEEALLMSDRILLMHEGRILQQGDAEALYTRPANRHAAGFMGHYNLLEAERARPLVGRPSAVPRIALRPEALYLVPDEDDGPARGTLPVRPGPGCPGIIRRRRLLGSVVRYEVDCQGMRLNVDELNRSTRHLLGEGAGVTVHADLDEVQELDA</sequence>
<organism evidence="6 7">
    <name type="scientific">Halomonas koreensis</name>
    <dbReference type="NCBI Taxonomy" id="245385"/>
    <lineage>
        <taxon>Bacteria</taxon>
        <taxon>Pseudomonadati</taxon>
        <taxon>Pseudomonadota</taxon>
        <taxon>Gammaproteobacteria</taxon>
        <taxon>Oceanospirillales</taxon>
        <taxon>Halomonadaceae</taxon>
        <taxon>Halomonas</taxon>
    </lineage>
</organism>
<dbReference type="InterPro" id="IPR003593">
    <property type="entry name" value="AAA+_ATPase"/>
</dbReference>
<dbReference type="InterPro" id="IPR008995">
    <property type="entry name" value="Mo/tungstate-bd_C_term_dom"/>
</dbReference>
<keyword evidence="2" id="KW-0547">Nucleotide-binding</keyword>
<evidence type="ECO:0000313" key="6">
    <source>
        <dbReference type="EMBL" id="MDR5867863.1"/>
    </source>
</evidence>
<evidence type="ECO:0000259" key="5">
    <source>
        <dbReference type="PROSITE" id="PS50893"/>
    </source>
</evidence>
<dbReference type="InterPro" id="IPR013611">
    <property type="entry name" value="Transp-assoc_OB_typ2"/>
</dbReference>
<dbReference type="PANTHER" id="PTHR42781:SF4">
    <property type="entry name" value="SPERMIDINE_PUTRESCINE IMPORT ATP-BINDING PROTEIN POTA"/>
    <property type="match status" value="1"/>
</dbReference>
<dbReference type="Pfam" id="PF08402">
    <property type="entry name" value="TOBE_2"/>
    <property type="match status" value="1"/>
</dbReference>
<feature type="region of interest" description="Disordered" evidence="4">
    <location>
        <begin position="1"/>
        <end position="22"/>
    </location>
</feature>
<gene>
    <name evidence="6" type="ORF">QC818_13810</name>
</gene>
<evidence type="ECO:0000256" key="2">
    <source>
        <dbReference type="ARBA" id="ARBA00022741"/>
    </source>
</evidence>
<dbReference type="PROSITE" id="PS00211">
    <property type="entry name" value="ABC_TRANSPORTER_1"/>
    <property type="match status" value="1"/>
</dbReference>
<reference evidence="6 7" key="1">
    <citation type="submission" date="2023-04" db="EMBL/GenBank/DDBJ databases">
        <title>A long-awaited taxogenomic arrangement of the family Halomonadaceae.</title>
        <authorList>
            <person name="De La Haba R."/>
            <person name="Chuvochina M."/>
            <person name="Wittouck S."/>
            <person name="Arahal D.R."/>
            <person name="Sanchez-Porro C."/>
            <person name="Hugenholtz P."/>
            <person name="Ventosa A."/>
        </authorList>
    </citation>
    <scope>NUCLEOTIDE SEQUENCE [LARGE SCALE GENOMIC DNA]</scope>
    <source>
        <strain evidence="6 7">DSM 23530</strain>
    </source>
</reference>
<proteinExistence type="predicted"/>
<evidence type="ECO:0000256" key="3">
    <source>
        <dbReference type="ARBA" id="ARBA00022840"/>
    </source>
</evidence>
<dbReference type="SUPFAM" id="SSF50331">
    <property type="entry name" value="MOP-like"/>
    <property type="match status" value="1"/>
</dbReference>
<evidence type="ECO:0000256" key="1">
    <source>
        <dbReference type="ARBA" id="ARBA00022448"/>
    </source>
</evidence>
<dbReference type="GO" id="GO:0005524">
    <property type="term" value="F:ATP binding"/>
    <property type="evidence" value="ECO:0007669"/>
    <property type="project" value="UniProtKB-KW"/>
</dbReference>
<dbReference type="RefSeq" id="WP_309653443.1">
    <property type="nucleotide sequence ID" value="NZ_JARWAK010000012.1"/>
</dbReference>
<keyword evidence="3 6" id="KW-0067">ATP-binding</keyword>
<dbReference type="PANTHER" id="PTHR42781">
    <property type="entry name" value="SPERMIDINE/PUTRESCINE IMPORT ATP-BINDING PROTEIN POTA"/>
    <property type="match status" value="1"/>
</dbReference>
<evidence type="ECO:0000256" key="4">
    <source>
        <dbReference type="SAM" id="MobiDB-lite"/>
    </source>
</evidence>
<comment type="caution">
    <text evidence="6">The sequence shown here is derived from an EMBL/GenBank/DDBJ whole genome shotgun (WGS) entry which is preliminary data.</text>
</comment>
<evidence type="ECO:0000313" key="7">
    <source>
        <dbReference type="Proteomes" id="UP001264519"/>
    </source>
</evidence>
<dbReference type="EMBL" id="JARWAK010000012">
    <property type="protein sequence ID" value="MDR5867863.1"/>
    <property type="molecule type" value="Genomic_DNA"/>
</dbReference>
<dbReference type="SMART" id="SM00382">
    <property type="entry name" value="AAA"/>
    <property type="match status" value="1"/>
</dbReference>
<keyword evidence="7" id="KW-1185">Reference proteome</keyword>
<dbReference type="Proteomes" id="UP001264519">
    <property type="component" value="Unassembled WGS sequence"/>
</dbReference>
<dbReference type="InterPro" id="IPR027417">
    <property type="entry name" value="P-loop_NTPase"/>
</dbReference>
<dbReference type="Pfam" id="PF00005">
    <property type="entry name" value="ABC_tran"/>
    <property type="match status" value="1"/>
</dbReference>
<dbReference type="InterPro" id="IPR050093">
    <property type="entry name" value="ABC_SmlMolc_Importer"/>
</dbReference>
<dbReference type="PROSITE" id="PS50893">
    <property type="entry name" value="ABC_TRANSPORTER_2"/>
    <property type="match status" value="1"/>
</dbReference>
<dbReference type="SUPFAM" id="SSF52540">
    <property type="entry name" value="P-loop containing nucleoside triphosphate hydrolases"/>
    <property type="match status" value="1"/>
</dbReference>